<evidence type="ECO:0000256" key="5">
    <source>
        <dbReference type="ARBA" id="ARBA00022519"/>
    </source>
</evidence>
<dbReference type="Pfam" id="PF08352">
    <property type="entry name" value="oligo_HPY"/>
    <property type="match status" value="1"/>
</dbReference>
<dbReference type="NCBIfam" id="TIGR01727">
    <property type="entry name" value="oligo_HPY"/>
    <property type="match status" value="1"/>
</dbReference>
<gene>
    <name evidence="11" type="ORF">SAMN05421807_10335</name>
</gene>
<keyword evidence="6" id="KW-0547">Nucleotide-binding</keyword>
<dbReference type="InterPro" id="IPR003439">
    <property type="entry name" value="ABC_transporter-like_ATP-bd"/>
</dbReference>
<evidence type="ECO:0000256" key="4">
    <source>
        <dbReference type="ARBA" id="ARBA00022475"/>
    </source>
</evidence>
<reference evidence="12" key="1">
    <citation type="submission" date="2016-11" db="EMBL/GenBank/DDBJ databases">
        <authorList>
            <person name="Varghese N."/>
            <person name="Submissions S."/>
        </authorList>
    </citation>
    <scope>NUCLEOTIDE SEQUENCE [LARGE SCALE GENOMIC DNA]</scope>
    <source>
        <strain evidence="12">CGMCC 1.6496</strain>
    </source>
</reference>
<dbReference type="PROSITE" id="PS50893">
    <property type="entry name" value="ABC_TRANSPORTER_2"/>
    <property type="match status" value="1"/>
</dbReference>
<dbReference type="GO" id="GO:0015833">
    <property type="term" value="P:peptide transport"/>
    <property type="evidence" value="ECO:0007669"/>
    <property type="project" value="InterPro"/>
</dbReference>
<keyword evidence="8" id="KW-1278">Translocase</keyword>
<keyword evidence="12" id="KW-1185">Reference proteome</keyword>
<dbReference type="GO" id="GO:0016887">
    <property type="term" value="F:ATP hydrolysis activity"/>
    <property type="evidence" value="ECO:0007669"/>
    <property type="project" value="InterPro"/>
</dbReference>
<dbReference type="FunFam" id="3.40.50.300:FF:000016">
    <property type="entry name" value="Oligopeptide ABC transporter ATP-binding component"/>
    <property type="match status" value="1"/>
</dbReference>
<feature type="domain" description="ABC transporter" evidence="10">
    <location>
        <begin position="8"/>
        <end position="256"/>
    </location>
</feature>
<dbReference type="PANTHER" id="PTHR43297:SF14">
    <property type="entry name" value="ATPASE AAA-TYPE CORE DOMAIN-CONTAINING PROTEIN"/>
    <property type="match status" value="1"/>
</dbReference>
<evidence type="ECO:0000256" key="9">
    <source>
        <dbReference type="ARBA" id="ARBA00023136"/>
    </source>
</evidence>
<dbReference type="SMART" id="SM00382">
    <property type="entry name" value="AAA"/>
    <property type="match status" value="1"/>
</dbReference>
<keyword evidence="4" id="KW-1003">Cell membrane</keyword>
<keyword evidence="5" id="KW-0997">Cell inner membrane</keyword>
<proteinExistence type="inferred from homology"/>
<keyword evidence="3" id="KW-0813">Transport</keyword>
<dbReference type="SUPFAM" id="SSF52540">
    <property type="entry name" value="P-loop containing nucleoside triphosphate hydrolases"/>
    <property type="match status" value="1"/>
</dbReference>
<keyword evidence="7 11" id="KW-0067">ATP-binding</keyword>
<comment type="subcellular location">
    <subcellularLocation>
        <location evidence="1">Cell membrane</location>
        <topology evidence="1">Peripheral membrane protein</topology>
    </subcellularLocation>
</comment>
<accession>A0A1M5PER1</accession>
<dbReference type="InterPro" id="IPR003593">
    <property type="entry name" value="AAA+_ATPase"/>
</dbReference>
<protein>
    <submittedName>
        <fullName evidence="11">Peptide/nickel transport system ATP-binding protein</fullName>
    </submittedName>
</protein>
<dbReference type="GO" id="GO:0005524">
    <property type="term" value="F:ATP binding"/>
    <property type="evidence" value="ECO:0007669"/>
    <property type="project" value="UniProtKB-KW"/>
</dbReference>
<evidence type="ECO:0000259" key="10">
    <source>
        <dbReference type="PROSITE" id="PS50893"/>
    </source>
</evidence>
<dbReference type="InterPro" id="IPR017871">
    <property type="entry name" value="ABC_transporter-like_CS"/>
</dbReference>
<dbReference type="AlphaFoldDB" id="A0A1M5PER1"/>
<dbReference type="Gene3D" id="3.40.50.300">
    <property type="entry name" value="P-loop containing nucleotide triphosphate hydrolases"/>
    <property type="match status" value="1"/>
</dbReference>
<evidence type="ECO:0000256" key="6">
    <source>
        <dbReference type="ARBA" id="ARBA00022741"/>
    </source>
</evidence>
<evidence type="ECO:0000256" key="1">
    <source>
        <dbReference type="ARBA" id="ARBA00004202"/>
    </source>
</evidence>
<evidence type="ECO:0000256" key="2">
    <source>
        <dbReference type="ARBA" id="ARBA00005417"/>
    </source>
</evidence>
<comment type="similarity">
    <text evidence="2">Belongs to the ABC transporter superfamily.</text>
</comment>
<dbReference type="PANTHER" id="PTHR43297">
    <property type="entry name" value="OLIGOPEPTIDE TRANSPORT ATP-BINDING PROTEIN APPD"/>
    <property type="match status" value="1"/>
</dbReference>
<dbReference type="GO" id="GO:0005886">
    <property type="term" value="C:plasma membrane"/>
    <property type="evidence" value="ECO:0007669"/>
    <property type="project" value="UniProtKB-SubCell"/>
</dbReference>
<name>A0A1M5PER1_9BACI</name>
<dbReference type="RefSeq" id="WP_073005811.1">
    <property type="nucleotide sequence ID" value="NZ_FQXD01000003.1"/>
</dbReference>
<evidence type="ECO:0000256" key="7">
    <source>
        <dbReference type="ARBA" id="ARBA00022840"/>
    </source>
</evidence>
<evidence type="ECO:0000313" key="11">
    <source>
        <dbReference type="EMBL" id="SHH00197.1"/>
    </source>
</evidence>
<organism evidence="11 12">
    <name type="scientific">Virgibacillus chiguensis</name>
    <dbReference type="NCBI Taxonomy" id="411959"/>
    <lineage>
        <taxon>Bacteria</taxon>
        <taxon>Bacillati</taxon>
        <taxon>Bacillota</taxon>
        <taxon>Bacilli</taxon>
        <taxon>Bacillales</taxon>
        <taxon>Bacillaceae</taxon>
        <taxon>Virgibacillus</taxon>
    </lineage>
</organism>
<dbReference type="InterPro" id="IPR013563">
    <property type="entry name" value="Oligopep_ABC_C"/>
</dbReference>
<dbReference type="InterPro" id="IPR027417">
    <property type="entry name" value="P-loop_NTPase"/>
</dbReference>
<dbReference type="EMBL" id="FQXD01000003">
    <property type="protein sequence ID" value="SHH00197.1"/>
    <property type="molecule type" value="Genomic_DNA"/>
</dbReference>
<dbReference type="Pfam" id="PF00005">
    <property type="entry name" value="ABC_tran"/>
    <property type="match status" value="1"/>
</dbReference>
<evidence type="ECO:0000313" key="12">
    <source>
        <dbReference type="Proteomes" id="UP000184079"/>
    </source>
</evidence>
<sequence length="326" mass="36955">MNQATLAVHELDITFHLPEGEFYALQDISFEINPNEVVGIVGESGCGKSLTAKAIMGTLPQNASITRGNMIFQNRQLHQMLDKDWQRLRGNELTMIFQEPMTSLNPVLTIGKQVSEVLKRHTSLSKKERKQQVMKTWKKVGLPRPEALWKAYPHQLSGGMRQRVVIAMAVIGQPQLIIADEPTTALDVTTQAQILSLFQSIKQNYNNALLFISHDWGVIRRICDRVMVMYAGRIVEQGDVDKLMNEPKHPYTKSLLQAIPNASKRGQRLYTIPGNVPSLQERKTGCPFYERCPLKMKQCEAVFPDTYTFARQTVACHLFAKEGDHH</sequence>
<evidence type="ECO:0000256" key="3">
    <source>
        <dbReference type="ARBA" id="ARBA00022448"/>
    </source>
</evidence>
<dbReference type="CDD" id="cd03257">
    <property type="entry name" value="ABC_NikE_OppD_transporters"/>
    <property type="match status" value="1"/>
</dbReference>
<dbReference type="Proteomes" id="UP000184079">
    <property type="component" value="Unassembled WGS sequence"/>
</dbReference>
<keyword evidence="9" id="KW-0472">Membrane</keyword>
<evidence type="ECO:0000256" key="8">
    <source>
        <dbReference type="ARBA" id="ARBA00022967"/>
    </source>
</evidence>
<dbReference type="InterPro" id="IPR050388">
    <property type="entry name" value="ABC_Ni/Peptide_Import"/>
</dbReference>
<dbReference type="PROSITE" id="PS00211">
    <property type="entry name" value="ABC_TRANSPORTER_1"/>
    <property type="match status" value="1"/>
</dbReference>